<dbReference type="SUPFAM" id="SSF53720">
    <property type="entry name" value="ALDH-like"/>
    <property type="match status" value="2"/>
</dbReference>
<gene>
    <name evidence="2" type="ORF">PGLA2088_LOCUS25672</name>
</gene>
<dbReference type="InterPro" id="IPR016163">
    <property type="entry name" value="Ald_DH_C"/>
</dbReference>
<dbReference type="Proteomes" id="UP000626109">
    <property type="component" value="Unassembled WGS sequence"/>
</dbReference>
<dbReference type="GO" id="GO:0016620">
    <property type="term" value="F:oxidoreductase activity, acting on the aldehyde or oxo group of donors, NAD or NADP as acceptor"/>
    <property type="evidence" value="ECO:0007669"/>
    <property type="project" value="InterPro"/>
</dbReference>
<feature type="domain" description="Aldehyde dehydrogenase" evidence="1">
    <location>
        <begin position="504"/>
        <end position="968"/>
    </location>
</feature>
<feature type="domain" description="Aldehyde dehydrogenase" evidence="1">
    <location>
        <begin position="335"/>
        <end position="422"/>
    </location>
</feature>
<protein>
    <recommendedName>
        <fullName evidence="1">Aldehyde dehydrogenase domain-containing protein</fullName>
    </recommendedName>
</protein>
<dbReference type="PANTHER" id="PTHR42804">
    <property type="entry name" value="ALDEHYDE DEHYDROGENASE"/>
    <property type="match status" value="1"/>
</dbReference>
<organism evidence="2 3">
    <name type="scientific">Polarella glacialis</name>
    <name type="common">Dinoflagellate</name>
    <dbReference type="NCBI Taxonomy" id="89957"/>
    <lineage>
        <taxon>Eukaryota</taxon>
        <taxon>Sar</taxon>
        <taxon>Alveolata</taxon>
        <taxon>Dinophyceae</taxon>
        <taxon>Suessiales</taxon>
        <taxon>Suessiaceae</taxon>
        <taxon>Polarella</taxon>
    </lineage>
</organism>
<dbReference type="Pfam" id="PF00171">
    <property type="entry name" value="Aldedh"/>
    <property type="match status" value="4"/>
</dbReference>
<dbReference type="AlphaFoldDB" id="A0A813JYN1"/>
<dbReference type="InterPro" id="IPR016161">
    <property type="entry name" value="Ald_DH/histidinol_DH"/>
</dbReference>
<dbReference type="Gene3D" id="3.40.309.10">
    <property type="entry name" value="Aldehyde Dehydrogenase, Chain A, domain 2"/>
    <property type="match status" value="3"/>
</dbReference>
<dbReference type="InterPro" id="IPR015590">
    <property type="entry name" value="Aldehyde_DH_dom"/>
</dbReference>
<dbReference type="PANTHER" id="PTHR42804:SF1">
    <property type="entry name" value="ALDEHYDE DEHYDROGENASE-RELATED"/>
    <property type="match status" value="1"/>
</dbReference>
<proteinExistence type="predicted"/>
<dbReference type="InterPro" id="IPR016162">
    <property type="entry name" value="Ald_DH_N"/>
</dbReference>
<feature type="domain" description="Aldehyde dehydrogenase" evidence="1">
    <location>
        <begin position="16"/>
        <end position="80"/>
    </location>
</feature>
<feature type="domain" description="Aldehyde dehydrogenase" evidence="1">
    <location>
        <begin position="108"/>
        <end position="326"/>
    </location>
</feature>
<evidence type="ECO:0000259" key="1">
    <source>
        <dbReference type="Pfam" id="PF00171"/>
    </source>
</evidence>
<sequence length="1011" mass="107548">MAEVRSFQHQYINGEWVESTNAPKTLDVINSNTAQVIATVPDGSKKDAEKAILAARAAFASWSTTPLVARKEYIKKFMEANFANFVEMHGTTLLGAIDGVSWYEAVGKVTVVKEPVGVIGAITPWNYPLNQIALKVIPALLAGCTVVLKPSKVTPCCAYIVAEAMHEAGVPPGVFNMVVGHECGEVLSSHPEVDLVSFTGSARAGRQISAAAAQSLKQVRTELGGKSAAIPLDDADLQTVVPQFVAQLMNNSGQSCNALSRMIVPESKYNEVIDSAKRVAENTVVGRSDDPKADIGPLVSQVQWDQVQSFMQKGMDEGARLITGGPGKPAGDLRPVLSIIPYSSEAEAIDVANDTIYGLNNAVASSSMKRCIQVGSKLRSGMVMINGTYMDWEAPFGGYKQSGNAREWGLAGLDEFLVTKTINVTAKDYEEAMCPAASPKHVNLNTALLDLVVACNTSGPGGAGLCSKIQAQVWTYAVRSGLLSLQVLMAEVRSFQHQYINGEWVESTNAPKTLDVINSNTAQVIATVPDGSKKDAEKAILAARAAFASWSTTPLVARKEYIKKFMEAHKRRRAETIGWLTKELGCTAALAESLQANFVEMHGTTLLGAIDGVSWYEAVGKVTVVKEPVGVIGAITPWNYPLNQIALKVIPALLAGCTVVLKPSKVTPCCAYIVAEAGKLQEVKAMHEAGVPPGVFNMVVGHACGEVLSSHPEVDLVSFTGSARAGRQISAAAAQSLKQVRTELGGKSAAILLDDADFQTVVPQFVAQLMNNSGQSCNALSRMIVPESKYNEVIDIAKRVAENTVVGRSDDPKADIGPLVSQVQWDQVQSFMQKGMEEGARLITGGPGKPAGLEGGFFAKPTILADVSNQMTIAREEIFGPVLSIIPYSSEAEAIDVANDTIYGLNNAVASSSMKRCIQVGSKLRSGMVMINGTYMDWEAPFGGYKQSGNAREWGLAGLDEFLVTKTINVTAKDYEEAMCPAASPKHVNLNTALLDLVVACNTSGPGGAGL</sequence>
<name>A0A813JYN1_POLGL</name>
<comment type="caution">
    <text evidence="2">The sequence shown here is derived from an EMBL/GenBank/DDBJ whole genome shotgun (WGS) entry which is preliminary data.</text>
</comment>
<accession>A0A813JYN1</accession>
<reference evidence="2" key="1">
    <citation type="submission" date="2021-02" db="EMBL/GenBank/DDBJ databases">
        <authorList>
            <person name="Dougan E. K."/>
            <person name="Rhodes N."/>
            <person name="Thang M."/>
            <person name="Chan C."/>
        </authorList>
    </citation>
    <scope>NUCLEOTIDE SEQUENCE</scope>
</reference>
<evidence type="ECO:0000313" key="2">
    <source>
        <dbReference type="EMBL" id="CAE8687942.1"/>
    </source>
</evidence>
<evidence type="ECO:0000313" key="3">
    <source>
        <dbReference type="Proteomes" id="UP000626109"/>
    </source>
</evidence>
<dbReference type="EMBL" id="CAJNNW010026822">
    <property type="protein sequence ID" value="CAE8687942.1"/>
    <property type="molecule type" value="Genomic_DNA"/>
</dbReference>
<dbReference type="Gene3D" id="3.40.605.10">
    <property type="entry name" value="Aldehyde Dehydrogenase, Chain A, domain 1"/>
    <property type="match status" value="3"/>
</dbReference>
<dbReference type="CDD" id="cd07138">
    <property type="entry name" value="ALDH_CddD_SSP0762"/>
    <property type="match status" value="1"/>
</dbReference>